<comment type="similarity">
    <text evidence="5">Belongs to the SAT4 family.</text>
</comment>
<evidence type="ECO:0000256" key="6">
    <source>
        <dbReference type="SAM" id="MobiDB-lite"/>
    </source>
</evidence>
<feature type="domain" description="Rhodopsin" evidence="8">
    <location>
        <begin position="8"/>
        <end position="91"/>
    </location>
</feature>
<proteinExistence type="inferred from homology"/>
<feature type="transmembrane region" description="Helical" evidence="7">
    <location>
        <begin position="67"/>
        <end position="89"/>
    </location>
</feature>
<comment type="subcellular location">
    <subcellularLocation>
        <location evidence="1">Membrane</location>
        <topology evidence="1">Multi-pass membrane protein</topology>
    </subcellularLocation>
</comment>
<evidence type="ECO:0000256" key="7">
    <source>
        <dbReference type="SAM" id="Phobius"/>
    </source>
</evidence>
<accession>A0AA37PGA1</accession>
<keyword evidence="4 7" id="KW-0472">Membrane</keyword>
<dbReference type="Pfam" id="PF20684">
    <property type="entry name" value="Fung_rhodopsin"/>
    <property type="match status" value="1"/>
</dbReference>
<dbReference type="Proteomes" id="UP001055115">
    <property type="component" value="Unassembled WGS sequence"/>
</dbReference>
<dbReference type="AlphaFoldDB" id="A0AA37PGA1"/>
<evidence type="ECO:0000256" key="2">
    <source>
        <dbReference type="ARBA" id="ARBA00022692"/>
    </source>
</evidence>
<evidence type="ECO:0000313" key="9">
    <source>
        <dbReference type="EMBL" id="GKT51682.1"/>
    </source>
</evidence>
<evidence type="ECO:0000256" key="3">
    <source>
        <dbReference type="ARBA" id="ARBA00022989"/>
    </source>
</evidence>
<protein>
    <recommendedName>
        <fullName evidence="8">Rhodopsin domain-containing protein</fullName>
    </recommendedName>
</protein>
<dbReference type="EMBL" id="BQXU01000052">
    <property type="protein sequence ID" value="GKT51682.1"/>
    <property type="molecule type" value="Genomic_DNA"/>
</dbReference>
<dbReference type="PANTHER" id="PTHR33048:SF167">
    <property type="entry name" value="INTEGRAL MEMBRANE PROTEIN"/>
    <property type="match status" value="1"/>
</dbReference>
<dbReference type="GO" id="GO:0016020">
    <property type="term" value="C:membrane"/>
    <property type="evidence" value="ECO:0007669"/>
    <property type="project" value="UniProtKB-SubCell"/>
</dbReference>
<reference evidence="9 10" key="1">
    <citation type="submission" date="2022-03" db="EMBL/GenBank/DDBJ databases">
        <title>Genome data of Colletotrichum spp.</title>
        <authorList>
            <person name="Utami Y.D."/>
            <person name="Hiruma K."/>
        </authorList>
    </citation>
    <scope>NUCLEOTIDE SEQUENCE [LARGE SCALE GENOMIC DNA]</scope>
    <source>
        <strain evidence="9 10">MAFF 239500</strain>
    </source>
</reference>
<keyword evidence="3 7" id="KW-1133">Transmembrane helix</keyword>
<name>A0AA37PGA1_9PEZI</name>
<gene>
    <name evidence="9" type="ORF">ColSpa_11863</name>
</gene>
<evidence type="ECO:0000313" key="10">
    <source>
        <dbReference type="Proteomes" id="UP001055115"/>
    </source>
</evidence>
<sequence>MCRLADGSSAFNIGTDIIFATLPTLVVWKLRMERKARFAVVMGIVKSKYQLALEKDEDKTFNQNIQVLGFLQLQLGIIAACATALRPLVKKILRLSSRDDRPILLHDQAPYPRRTGCGVGGDSASQKSILQDGITKTTEVTIKGQEGQMDGADRAESSIFPGQ</sequence>
<keyword evidence="10" id="KW-1185">Reference proteome</keyword>
<dbReference type="InterPro" id="IPR049326">
    <property type="entry name" value="Rhodopsin_dom_fungi"/>
</dbReference>
<evidence type="ECO:0000256" key="4">
    <source>
        <dbReference type="ARBA" id="ARBA00023136"/>
    </source>
</evidence>
<dbReference type="PANTHER" id="PTHR33048">
    <property type="entry name" value="PTH11-LIKE INTEGRAL MEMBRANE PROTEIN (AFU_ORTHOLOGUE AFUA_5G11245)"/>
    <property type="match status" value="1"/>
</dbReference>
<keyword evidence="2 7" id="KW-0812">Transmembrane</keyword>
<evidence type="ECO:0000256" key="5">
    <source>
        <dbReference type="ARBA" id="ARBA00038359"/>
    </source>
</evidence>
<organism evidence="9 10">
    <name type="scientific">Colletotrichum spaethianum</name>
    <dbReference type="NCBI Taxonomy" id="700344"/>
    <lineage>
        <taxon>Eukaryota</taxon>
        <taxon>Fungi</taxon>
        <taxon>Dikarya</taxon>
        <taxon>Ascomycota</taxon>
        <taxon>Pezizomycotina</taxon>
        <taxon>Sordariomycetes</taxon>
        <taxon>Hypocreomycetidae</taxon>
        <taxon>Glomerellales</taxon>
        <taxon>Glomerellaceae</taxon>
        <taxon>Colletotrichum</taxon>
        <taxon>Colletotrichum spaethianum species complex</taxon>
    </lineage>
</organism>
<dbReference type="RefSeq" id="XP_049134032.1">
    <property type="nucleotide sequence ID" value="XM_049278075.1"/>
</dbReference>
<dbReference type="GeneID" id="73332665"/>
<evidence type="ECO:0000256" key="1">
    <source>
        <dbReference type="ARBA" id="ARBA00004141"/>
    </source>
</evidence>
<dbReference type="InterPro" id="IPR052337">
    <property type="entry name" value="SAT4-like"/>
</dbReference>
<comment type="caution">
    <text evidence="9">The sequence shown here is derived from an EMBL/GenBank/DDBJ whole genome shotgun (WGS) entry which is preliminary data.</text>
</comment>
<evidence type="ECO:0000259" key="8">
    <source>
        <dbReference type="Pfam" id="PF20684"/>
    </source>
</evidence>
<feature type="region of interest" description="Disordered" evidence="6">
    <location>
        <begin position="143"/>
        <end position="163"/>
    </location>
</feature>